<gene>
    <name evidence="3" type="ORF">ABWT76_003133</name>
</gene>
<dbReference type="GO" id="GO:0003677">
    <property type="term" value="F:DNA binding"/>
    <property type="evidence" value="ECO:0007669"/>
    <property type="project" value="InterPro"/>
</dbReference>
<feature type="compositionally biased region" description="Low complexity" evidence="1">
    <location>
        <begin position="19"/>
        <end position="28"/>
    </location>
</feature>
<dbReference type="Pfam" id="PF13413">
    <property type="entry name" value="HTH_25"/>
    <property type="match status" value="1"/>
</dbReference>
<dbReference type="EMBL" id="CP159837">
    <property type="protein sequence ID" value="XCM34527.1"/>
    <property type="molecule type" value="Genomic_DNA"/>
</dbReference>
<feature type="region of interest" description="Disordered" evidence="1">
    <location>
        <begin position="19"/>
        <end position="51"/>
    </location>
</feature>
<feature type="transmembrane region" description="Helical" evidence="2">
    <location>
        <begin position="177"/>
        <end position="194"/>
    </location>
</feature>
<evidence type="ECO:0000256" key="1">
    <source>
        <dbReference type="SAM" id="MobiDB-lite"/>
    </source>
</evidence>
<keyword evidence="2" id="KW-1133">Transmembrane helix</keyword>
<dbReference type="PANTHER" id="PTHR34475:SF1">
    <property type="entry name" value="CYTOSKELETON PROTEIN RODZ"/>
    <property type="match status" value="1"/>
</dbReference>
<dbReference type="InterPro" id="IPR010982">
    <property type="entry name" value="Lambda_DNA-bd_dom_sf"/>
</dbReference>
<accession>A0AAU8J7J3</accession>
<dbReference type="CDD" id="cd00093">
    <property type="entry name" value="HTH_XRE"/>
    <property type="match status" value="1"/>
</dbReference>
<dbReference type="AlphaFoldDB" id="A0AAU8J7J3"/>
<evidence type="ECO:0000313" key="3">
    <source>
        <dbReference type="EMBL" id="XCM34527.1"/>
    </source>
</evidence>
<evidence type="ECO:0000256" key="2">
    <source>
        <dbReference type="SAM" id="Phobius"/>
    </source>
</evidence>
<feature type="region of interest" description="Disordered" evidence="1">
    <location>
        <begin position="205"/>
        <end position="227"/>
    </location>
</feature>
<name>A0AAU8J7J3_9CYAN</name>
<sequence length="227" mass="25238">MLRANSMFGFAPDFLDAFQKPQIPSKSPKPLPGLNQRHPHPQPHNHSLVGDASAKENAIDPPVTKANDSQENYREYLHQIGQQFRDARTALGMSQYQLHYQTLVPIAHIQALETGRIEALPTAVYVRGFIRKIGTALGLDGDRLADSMPEMHLFKTVLGSRCLSPKSGEAKIVLSRMHLYLGYFALLLISSVWLKQQENATQTQLEPPAIPEIQANVSPEKLNSAQP</sequence>
<keyword evidence="2" id="KW-0812">Transmembrane</keyword>
<dbReference type="Gene3D" id="1.10.260.40">
    <property type="entry name" value="lambda repressor-like DNA-binding domains"/>
    <property type="match status" value="1"/>
</dbReference>
<keyword evidence="2" id="KW-0472">Membrane</keyword>
<protein>
    <submittedName>
        <fullName evidence="3">Helix-turn-helix domain-containing protein</fullName>
    </submittedName>
</protein>
<dbReference type="PANTHER" id="PTHR34475">
    <property type="match status" value="1"/>
</dbReference>
<dbReference type="InterPro" id="IPR001387">
    <property type="entry name" value="Cro/C1-type_HTH"/>
</dbReference>
<dbReference type="InterPro" id="IPR050400">
    <property type="entry name" value="Bact_Cytoskel_RodZ"/>
</dbReference>
<feature type="compositionally biased region" description="Polar residues" evidence="1">
    <location>
        <begin position="215"/>
        <end position="227"/>
    </location>
</feature>
<organism evidence="3">
    <name type="scientific">Planktothricoides raciborskii GIHE-MW2</name>
    <dbReference type="NCBI Taxonomy" id="2792601"/>
    <lineage>
        <taxon>Bacteria</taxon>
        <taxon>Bacillati</taxon>
        <taxon>Cyanobacteriota</taxon>
        <taxon>Cyanophyceae</taxon>
        <taxon>Oscillatoriophycideae</taxon>
        <taxon>Oscillatoriales</taxon>
        <taxon>Oscillatoriaceae</taxon>
        <taxon>Planktothricoides</taxon>
    </lineage>
</organism>
<dbReference type="SUPFAM" id="SSF47413">
    <property type="entry name" value="lambda repressor-like DNA-binding domains"/>
    <property type="match status" value="1"/>
</dbReference>
<dbReference type="RefSeq" id="WP_082348705.1">
    <property type="nucleotide sequence ID" value="NZ_CP159837.1"/>
</dbReference>
<reference evidence="3" key="1">
    <citation type="submission" date="2024-07" db="EMBL/GenBank/DDBJ databases">
        <authorList>
            <person name="Kim Y.J."/>
            <person name="Jeong J.Y."/>
        </authorList>
    </citation>
    <scope>NUCLEOTIDE SEQUENCE</scope>
    <source>
        <strain evidence="3">GIHE-MW2</strain>
    </source>
</reference>
<proteinExistence type="predicted"/>